<protein>
    <submittedName>
        <fullName evidence="1">Uncharacterized protein</fullName>
    </submittedName>
</protein>
<name>A0A1H8W1W6_9EURY</name>
<gene>
    <name evidence="1" type="ORF">SAMN05216388_104610</name>
</gene>
<evidence type="ECO:0000313" key="2">
    <source>
        <dbReference type="Proteomes" id="UP000198775"/>
    </source>
</evidence>
<reference evidence="2" key="1">
    <citation type="submission" date="2016-10" db="EMBL/GenBank/DDBJ databases">
        <authorList>
            <person name="Varghese N."/>
            <person name="Submissions S."/>
        </authorList>
    </citation>
    <scope>NUCLEOTIDE SEQUENCE [LARGE SCALE GENOMIC DNA]</scope>
    <source>
        <strain evidence="2">IBRC-M 10043</strain>
    </source>
</reference>
<keyword evidence="2" id="KW-1185">Reference proteome</keyword>
<dbReference type="AlphaFoldDB" id="A0A1H8W1W6"/>
<dbReference type="EMBL" id="FOCX01000046">
    <property type="protein sequence ID" value="SEP21523.1"/>
    <property type="molecule type" value="Genomic_DNA"/>
</dbReference>
<proteinExistence type="predicted"/>
<sequence>MLRDAAPEKRSAPTALTVPSRLDWGRSELQRVWATVAYAAAAWRHDIDRPRERVGEIDNHGDWAASDATLLLYAAGVPAEQGTAIEGDR</sequence>
<evidence type="ECO:0000313" key="1">
    <source>
        <dbReference type="EMBL" id="SEP21523.1"/>
    </source>
</evidence>
<accession>A0A1H8W1W6</accession>
<dbReference type="Proteomes" id="UP000198775">
    <property type="component" value="Unassembled WGS sequence"/>
</dbReference>
<organism evidence="1 2">
    <name type="scientific">Halorientalis persicus</name>
    <dbReference type="NCBI Taxonomy" id="1367881"/>
    <lineage>
        <taxon>Archaea</taxon>
        <taxon>Methanobacteriati</taxon>
        <taxon>Methanobacteriota</taxon>
        <taxon>Stenosarchaea group</taxon>
        <taxon>Halobacteria</taxon>
        <taxon>Halobacteriales</taxon>
        <taxon>Haloarculaceae</taxon>
        <taxon>Halorientalis</taxon>
    </lineage>
</organism>